<dbReference type="SUPFAM" id="SSF50346">
    <property type="entry name" value="PRC-barrel domain"/>
    <property type="match status" value="2"/>
</dbReference>
<keyword evidence="3" id="KW-1185">Reference proteome</keyword>
<protein>
    <recommendedName>
        <fullName evidence="1">PRC-barrel domain-containing protein</fullName>
    </recommendedName>
</protein>
<evidence type="ECO:0000259" key="1">
    <source>
        <dbReference type="Pfam" id="PF05239"/>
    </source>
</evidence>
<accession>A0A916U4Y2</accession>
<evidence type="ECO:0000313" key="2">
    <source>
        <dbReference type="EMBL" id="GGC59948.1"/>
    </source>
</evidence>
<reference evidence="2" key="1">
    <citation type="journal article" date="2014" name="Int. J. Syst. Evol. Microbiol.">
        <title>Complete genome sequence of Corynebacterium casei LMG S-19264T (=DSM 44701T), isolated from a smear-ripened cheese.</title>
        <authorList>
            <consortium name="US DOE Joint Genome Institute (JGI-PGF)"/>
            <person name="Walter F."/>
            <person name="Albersmeier A."/>
            <person name="Kalinowski J."/>
            <person name="Ruckert C."/>
        </authorList>
    </citation>
    <scope>NUCLEOTIDE SEQUENCE</scope>
    <source>
        <strain evidence="2">CGMCC 1.15343</strain>
    </source>
</reference>
<gene>
    <name evidence="2" type="ORF">GCM10011387_11960</name>
</gene>
<dbReference type="RefSeq" id="WP_188625940.1">
    <property type="nucleotide sequence ID" value="NZ_BMIL01000003.1"/>
</dbReference>
<dbReference type="Pfam" id="PF05239">
    <property type="entry name" value="PRC"/>
    <property type="match status" value="1"/>
</dbReference>
<comment type="caution">
    <text evidence="2">The sequence shown here is derived from an EMBL/GenBank/DDBJ whole genome shotgun (WGS) entry which is preliminary data.</text>
</comment>
<reference evidence="2" key="2">
    <citation type="submission" date="2020-09" db="EMBL/GenBank/DDBJ databases">
        <authorList>
            <person name="Sun Q."/>
            <person name="Zhou Y."/>
        </authorList>
    </citation>
    <scope>NUCLEOTIDE SEQUENCE</scope>
    <source>
        <strain evidence="2">CGMCC 1.15343</strain>
    </source>
</reference>
<name>A0A916U4Y2_9SPHI</name>
<dbReference type="InterPro" id="IPR011033">
    <property type="entry name" value="PRC_barrel-like_sf"/>
</dbReference>
<sequence length="221" mass="24916">MLESTHKLIGFSLSAEEGEIGTVKDFYFDDQNWNIRYLVVETGNWLFGRRVLISPYAVQSVAEQEKLLRVNMTKEQVKSSPTIDTDLPVSKQLEKKLNDYYAWPYYGGAGMGYPTTGMVKVARVLKAETEEDSKADKHLRSYKHVRDYTVYNPDGYLGETVDFLVNTSDWTLPHLIIELAEPASGELLMVATHSIASIDFSTYAVSVMLSRADLAQRSADL</sequence>
<organism evidence="2 3">
    <name type="scientific">Pedobacter quisquiliarum</name>
    <dbReference type="NCBI Taxonomy" id="1834438"/>
    <lineage>
        <taxon>Bacteria</taxon>
        <taxon>Pseudomonadati</taxon>
        <taxon>Bacteroidota</taxon>
        <taxon>Sphingobacteriia</taxon>
        <taxon>Sphingobacteriales</taxon>
        <taxon>Sphingobacteriaceae</taxon>
        <taxon>Pedobacter</taxon>
    </lineage>
</organism>
<dbReference type="EMBL" id="BMIL01000003">
    <property type="protein sequence ID" value="GGC59948.1"/>
    <property type="molecule type" value="Genomic_DNA"/>
</dbReference>
<feature type="domain" description="PRC-barrel" evidence="1">
    <location>
        <begin position="6"/>
        <end position="76"/>
    </location>
</feature>
<dbReference type="GO" id="GO:0019684">
    <property type="term" value="P:photosynthesis, light reaction"/>
    <property type="evidence" value="ECO:0007669"/>
    <property type="project" value="InterPro"/>
</dbReference>
<evidence type="ECO:0000313" key="3">
    <source>
        <dbReference type="Proteomes" id="UP000651668"/>
    </source>
</evidence>
<dbReference type="InterPro" id="IPR014747">
    <property type="entry name" value="Bac_photo_RC_H_C"/>
</dbReference>
<proteinExistence type="predicted"/>
<dbReference type="AlphaFoldDB" id="A0A916U4Y2"/>
<dbReference type="InterPro" id="IPR027275">
    <property type="entry name" value="PRC-brl_dom"/>
</dbReference>
<dbReference type="Proteomes" id="UP000651668">
    <property type="component" value="Unassembled WGS sequence"/>
</dbReference>
<dbReference type="Gene3D" id="3.90.50.10">
    <property type="entry name" value="Photosynthetic Reaction Center, subunit H, domain 2"/>
    <property type="match status" value="2"/>
</dbReference>
<dbReference type="GO" id="GO:0030077">
    <property type="term" value="C:plasma membrane light-harvesting complex"/>
    <property type="evidence" value="ECO:0007669"/>
    <property type="project" value="InterPro"/>
</dbReference>